<comment type="similarity">
    <text evidence="2 4">Belongs to the Nudix hydrolase family.</text>
</comment>
<evidence type="ECO:0000256" key="2">
    <source>
        <dbReference type="ARBA" id="ARBA00005582"/>
    </source>
</evidence>
<dbReference type="EMBL" id="JACBZH010000001">
    <property type="protein sequence ID" value="NYH92100.1"/>
    <property type="molecule type" value="Genomic_DNA"/>
</dbReference>
<dbReference type="RefSeq" id="WP_179789567.1">
    <property type="nucleotide sequence ID" value="NZ_BAAARR010000001.1"/>
</dbReference>
<dbReference type="CDD" id="cd03424">
    <property type="entry name" value="NUDIX_ADPRase_Nudt5_UGPPase_Nudt14"/>
    <property type="match status" value="1"/>
</dbReference>
<accession>A0A852ZSX5</accession>
<keyword evidence="7" id="KW-1185">Reference proteome</keyword>
<dbReference type="Proteomes" id="UP000579605">
    <property type="component" value="Unassembled WGS sequence"/>
</dbReference>
<dbReference type="GO" id="GO:0016462">
    <property type="term" value="F:pyrophosphatase activity"/>
    <property type="evidence" value="ECO:0007669"/>
    <property type="project" value="UniProtKB-ARBA"/>
</dbReference>
<comment type="caution">
    <text evidence="6">The sequence shown here is derived from an EMBL/GenBank/DDBJ whole genome shotgun (WGS) entry which is preliminary data.</text>
</comment>
<dbReference type="InterPro" id="IPR015797">
    <property type="entry name" value="NUDIX_hydrolase-like_dom_sf"/>
</dbReference>
<dbReference type="InterPro" id="IPR000086">
    <property type="entry name" value="NUDIX_hydrolase_dom"/>
</dbReference>
<gene>
    <name evidence="6" type="ORF">F4554_004738</name>
</gene>
<dbReference type="Pfam" id="PF00293">
    <property type="entry name" value="NUDIX"/>
    <property type="match status" value="1"/>
</dbReference>
<dbReference type="GO" id="GO:0005829">
    <property type="term" value="C:cytosol"/>
    <property type="evidence" value="ECO:0007669"/>
    <property type="project" value="TreeGrafter"/>
</dbReference>
<dbReference type="GO" id="GO:0006753">
    <property type="term" value="P:nucleoside phosphate metabolic process"/>
    <property type="evidence" value="ECO:0007669"/>
    <property type="project" value="TreeGrafter"/>
</dbReference>
<dbReference type="PROSITE" id="PS00893">
    <property type="entry name" value="NUDIX_BOX"/>
    <property type="match status" value="1"/>
</dbReference>
<evidence type="ECO:0000313" key="6">
    <source>
        <dbReference type="EMBL" id="NYH92100.1"/>
    </source>
</evidence>
<dbReference type="Gene3D" id="3.90.79.10">
    <property type="entry name" value="Nucleoside Triphosphate Pyrophosphohydrolase"/>
    <property type="match status" value="1"/>
</dbReference>
<evidence type="ECO:0000256" key="3">
    <source>
        <dbReference type="ARBA" id="ARBA00022801"/>
    </source>
</evidence>
<organism evidence="6 7">
    <name type="scientific">Actinopolymorpha rutila</name>
    <dbReference type="NCBI Taxonomy" id="446787"/>
    <lineage>
        <taxon>Bacteria</taxon>
        <taxon>Bacillati</taxon>
        <taxon>Actinomycetota</taxon>
        <taxon>Actinomycetes</taxon>
        <taxon>Propionibacteriales</taxon>
        <taxon>Actinopolymorphaceae</taxon>
        <taxon>Actinopolymorpha</taxon>
    </lineage>
</organism>
<proteinExistence type="inferred from homology"/>
<dbReference type="GO" id="GO:0019693">
    <property type="term" value="P:ribose phosphate metabolic process"/>
    <property type="evidence" value="ECO:0007669"/>
    <property type="project" value="TreeGrafter"/>
</dbReference>
<dbReference type="SUPFAM" id="SSF55811">
    <property type="entry name" value="Nudix"/>
    <property type="match status" value="1"/>
</dbReference>
<dbReference type="PRINTS" id="PR00502">
    <property type="entry name" value="NUDIXFAMILY"/>
</dbReference>
<reference evidence="6 7" key="1">
    <citation type="submission" date="2020-07" db="EMBL/GenBank/DDBJ databases">
        <title>Sequencing the genomes of 1000 actinobacteria strains.</title>
        <authorList>
            <person name="Klenk H.-P."/>
        </authorList>
    </citation>
    <scope>NUCLEOTIDE SEQUENCE [LARGE SCALE GENOMIC DNA]</scope>
    <source>
        <strain evidence="6 7">DSM 18448</strain>
    </source>
</reference>
<protein>
    <submittedName>
        <fullName evidence="6">8-oxo-dGTP pyrophosphatase MutT (NUDIX family)</fullName>
    </submittedName>
</protein>
<sequence>MGCDPAEDEANGRGTADPHAWRIHGERTIYDNQWVRLGLVDVEPPGVQRFEHHVVRLGRAAVAAVVNDDDRVLMLWRYRFVVRRWGWELPGGLIDDGEDAKDAAAREVEEETGWRPHSLEHAISYQPVVGMVDAPHEVFIGRGATFVGEPADPEEAGLVAWTPLADVGELMARGELLGSGTLVGLLHLMALRRSQD</sequence>
<dbReference type="InterPro" id="IPR020476">
    <property type="entry name" value="Nudix_hydrolase"/>
</dbReference>
<dbReference type="InterPro" id="IPR020084">
    <property type="entry name" value="NUDIX_hydrolase_CS"/>
</dbReference>
<evidence type="ECO:0000256" key="1">
    <source>
        <dbReference type="ARBA" id="ARBA00001946"/>
    </source>
</evidence>
<comment type="cofactor">
    <cofactor evidence="1">
        <name>Mg(2+)</name>
        <dbReference type="ChEBI" id="CHEBI:18420"/>
    </cofactor>
</comment>
<dbReference type="PROSITE" id="PS51462">
    <property type="entry name" value="NUDIX"/>
    <property type="match status" value="1"/>
</dbReference>
<keyword evidence="3 4" id="KW-0378">Hydrolase</keyword>
<dbReference type="PANTHER" id="PTHR11839:SF18">
    <property type="entry name" value="NUDIX HYDROLASE DOMAIN-CONTAINING PROTEIN"/>
    <property type="match status" value="1"/>
</dbReference>
<evidence type="ECO:0000259" key="5">
    <source>
        <dbReference type="PROSITE" id="PS51462"/>
    </source>
</evidence>
<evidence type="ECO:0000313" key="7">
    <source>
        <dbReference type="Proteomes" id="UP000579605"/>
    </source>
</evidence>
<dbReference type="AlphaFoldDB" id="A0A852ZSX5"/>
<name>A0A852ZSX5_9ACTN</name>
<feature type="domain" description="Nudix hydrolase" evidence="5">
    <location>
        <begin position="56"/>
        <end position="184"/>
    </location>
</feature>
<dbReference type="PANTHER" id="PTHR11839">
    <property type="entry name" value="UDP/ADP-SUGAR PYROPHOSPHATASE"/>
    <property type="match status" value="1"/>
</dbReference>
<evidence type="ECO:0000256" key="4">
    <source>
        <dbReference type="RuleBase" id="RU003476"/>
    </source>
</evidence>